<dbReference type="EMBL" id="GBXM01062050">
    <property type="protein sequence ID" value="JAH46527.1"/>
    <property type="molecule type" value="Transcribed_RNA"/>
</dbReference>
<sequence>MNSFSPLFNSWGLGGGASTYIIRFPAPPTSSTSPKTSTGDMRHQFSDKTPILNN</sequence>
<feature type="region of interest" description="Disordered" evidence="1">
    <location>
        <begin position="25"/>
        <end position="54"/>
    </location>
</feature>
<organism evidence="2">
    <name type="scientific">Anguilla anguilla</name>
    <name type="common">European freshwater eel</name>
    <name type="synonym">Muraena anguilla</name>
    <dbReference type="NCBI Taxonomy" id="7936"/>
    <lineage>
        <taxon>Eukaryota</taxon>
        <taxon>Metazoa</taxon>
        <taxon>Chordata</taxon>
        <taxon>Craniata</taxon>
        <taxon>Vertebrata</taxon>
        <taxon>Euteleostomi</taxon>
        <taxon>Actinopterygii</taxon>
        <taxon>Neopterygii</taxon>
        <taxon>Teleostei</taxon>
        <taxon>Anguilliformes</taxon>
        <taxon>Anguillidae</taxon>
        <taxon>Anguilla</taxon>
    </lineage>
</organism>
<evidence type="ECO:0000256" key="1">
    <source>
        <dbReference type="SAM" id="MobiDB-lite"/>
    </source>
</evidence>
<name>A0A0E9SZ37_ANGAN</name>
<accession>A0A0E9SZ37</accession>
<dbReference type="AlphaFoldDB" id="A0A0E9SZ37"/>
<proteinExistence type="predicted"/>
<reference evidence="2" key="2">
    <citation type="journal article" date="2015" name="Fish Shellfish Immunol.">
        <title>Early steps in the European eel (Anguilla anguilla)-Vibrio vulnificus interaction in the gills: Role of the RtxA13 toxin.</title>
        <authorList>
            <person name="Callol A."/>
            <person name="Pajuelo D."/>
            <person name="Ebbesson L."/>
            <person name="Teles M."/>
            <person name="MacKenzie S."/>
            <person name="Amaro C."/>
        </authorList>
    </citation>
    <scope>NUCLEOTIDE SEQUENCE</scope>
</reference>
<reference evidence="2" key="1">
    <citation type="submission" date="2014-11" db="EMBL/GenBank/DDBJ databases">
        <authorList>
            <person name="Amaro Gonzalez C."/>
        </authorList>
    </citation>
    <scope>NUCLEOTIDE SEQUENCE</scope>
</reference>
<feature type="compositionally biased region" description="Low complexity" evidence="1">
    <location>
        <begin position="29"/>
        <end position="38"/>
    </location>
</feature>
<evidence type="ECO:0000313" key="2">
    <source>
        <dbReference type="EMBL" id="JAH46527.1"/>
    </source>
</evidence>
<protein>
    <submittedName>
        <fullName evidence="2">Uncharacterized protein</fullName>
    </submittedName>
</protein>